<dbReference type="AlphaFoldDB" id="B7QMS4"/>
<evidence type="ECO:0000313" key="3">
    <source>
        <dbReference type="Proteomes" id="UP000001555"/>
    </source>
</evidence>
<dbReference type="Proteomes" id="UP000001555">
    <property type="component" value="Unassembled WGS sequence"/>
</dbReference>
<name>B7QMS4_IXOSC</name>
<dbReference type="VEuPathDB" id="VectorBase:ISCI015346"/>
<dbReference type="VEuPathDB" id="VectorBase:ISCW015346"/>
<sequence length="108" mass="12306">MRRYSVQKKLNWTQSPWRQCAFNDKFSMDGDEPIIALLGGLQSGLPQMVATGLTMVRMYPQKAPFFKRFGILPRPLFHLSAIVFKRTVFVVENGEPHEVGPTLKEPGQ</sequence>
<evidence type="ECO:0000313" key="1">
    <source>
        <dbReference type="EMBL" id="EEC20146.1"/>
    </source>
</evidence>
<dbReference type="PaxDb" id="6945-B7QMS4"/>
<protein>
    <submittedName>
        <fullName evidence="1 2">Uncharacterized protein</fullName>
    </submittedName>
</protein>
<evidence type="ECO:0000313" key="2">
    <source>
        <dbReference type="EnsemblMetazoa" id="ISCW015346-PA"/>
    </source>
</evidence>
<dbReference type="VEuPathDB" id="VectorBase:ISCP_029580"/>
<dbReference type="EMBL" id="DS972971">
    <property type="protein sequence ID" value="EEC20146.1"/>
    <property type="molecule type" value="Genomic_DNA"/>
</dbReference>
<dbReference type="InParanoid" id="B7QMS4"/>
<organism>
    <name type="scientific">Ixodes scapularis</name>
    <name type="common">Black-legged tick</name>
    <name type="synonym">Deer tick</name>
    <dbReference type="NCBI Taxonomy" id="6945"/>
    <lineage>
        <taxon>Eukaryota</taxon>
        <taxon>Metazoa</taxon>
        <taxon>Ecdysozoa</taxon>
        <taxon>Arthropoda</taxon>
        <taxon>Chelicerata</taxon>
        <taxon>Arachnida</taxon>
        <taxon>Acari</taxon>
        <taxon>Parasitiformes</taxon>
        <taxon>Ixodida</taxon>
        <taxon>Ixodoidea</taxon>
        <taxon>Ixodidae</taxon>
        <taxon>Ixodinae</taxon>
        <taxon>Ixodes</taxon>
    </lineage>
</organism>
<reference evidence="1 3" key="1">
    <citation type="submission" date="2008-03" db="EMBL/GenBank/DDBJ databases">
        <title>Annotation of Ixodes scapularis.</title>
        <authorList>
            <consortium name="Ixodes scapularis Genome Project Consortium"/>
            <person name="Caler E."/>
            <person name="Hannick L.I."/>
            <person name="Bidwell S."/>
            <person name="Joardar V."/>
            <person name="Thiagarajan M."/>
            <person name="Amedeo P."/>
            <person name="Galinsky K.J."/>
            <person name="Schobel S."/>
            <person name="Inman J."/>
            <person name="Hostetler J."/>
            <person name="Miller J."/>
            <person name="Hammond M."/>
            <person name="Megy K."/>
            <person name="Lawson D."/>
            <person name="Kodira C."/>
            <person name="Sutton G."/>
            <person name="Meyer J."/>
            <person name="Hill C.A."/>
            <person name="Birren B."/>
            <person name="Nene V."/>
            <person name="Collins F."/>
            <person name="Alarcon-Chaidez F."/>
            <person name="Wikel S."/>
            <person name="Strausberg R."/>
        </authorList>
    </citation>
    <scope>NUCLEOTIDE SEQUENCE [LARGE SCALE GENOMIC DNA]</scope>
    <source>
        <strain evidence="3">Wikel</strain>
        <strain evidence="1">Wikel colony</strain>
    </source>
</reference>
<keyword evidence="3" id="KW-1185">Reference proteome</keyword>
<dbReference type="OrthoDB" id="45365at2759"/>
<proteinExistence type="predicted"/>
<gene>
    <name evidence="1" type="ORF">IscW_ISCW015346</name>
</gene>
<dbReference type="EMBL" id="ABJB010236852">
    <property type="status" value="NOT_ANNOTATED_CDS"/>
    <property type="molecule type" value="Genomic_DNA"/>
</dbReference>
<dbReference type="EMBL" id="ABJB010411129">
    <property type="status" value="NOT_ANNOTATED_CDS"/>
    <property type="molecule type" value="Genomic_DNA"/>
</dbReference>
<dbReference type="HOGENOM" id="CLU_2199864_0_0_1"/>
<reference evidence="2" key="2">
    <citation type="submission" date="2020-05" db="UniProtKB">
        <authorList>
            <consortium name="EnsemblMetazoa"/>
        </authorList>
    </citation>
    <scope>IDENTIFICATION</scope>
    <source>
        <strain evidence="2">wikel</strain>
    </source>
</reference>
<accession>B7QMS4</accession>
<dbReference type="EnsemblMetazoa" id="ISCW015346-RA">
    <property type="protein sequence ID" value="ISCW015346-PA"/>
    <property type="gene ID" value="ISCW015346"/>
</dbReference>